<organism evidence="5 6">
    <name type="scientific">Tabrizicola soli</name>
    <dbReference type="NCBI Taxonomy" id="2185115"/>
    <lineage>
        <taxon>Bacteria</taxon>
        <taxon>Pseudomonadati</taxon>
        <taxon>Pseudomonadota</taxon>
        <taxon>Alphaproteobacteria</taxon>
        <taxon>Rhodobacterales</taxon>
        <taxon>Paracoccaceae</taxon>
        <taxon>Tabrizicola</taxon>
    </lineage>
</organism>
<dbReference type="InterPro" id="IPR006500">
    <property type="entry name" value="Helicase_put_C_phage/plasmid"/>
</dbReference>
<evidence type="ECO:0000256" key="3">
    <source>
        <dbReference type="ARBA" id="ARBA00022840"/>
    </source>
</evidence>
<protein>
    <submittedName>
        <fullName evidence="5">Phage/plasmid primase, P4 family</fullName>
    </submittedName>
</protein>
<dbReference type="InterPro" id="IPR014818">
    <property type="entry name" value="Phage/plasmid_primase_P4_C"/>
</dbReference>
<evidence type="ECO:0000256" key="2">
    <source>
        <dbReference type="ARBA" id="ARBA00022801"/>
    </source>
</evidence>
<dbReference type="InterPro" id="IPR014015">
    <property type="entry name" value="Helicase_SF3_DNA-vir"/>
</dbReference>
<dbReference type="SUPFAM" id="SSF52540">
    <property type="entry name" value="P-loop containing nucleoside triphosphate hydrolases"/>
    <property type="match status" value="1"/>
</dbReference>
<dbReference type="InterPro" id="IPR027417">
    <property type="entry name" value="P-loop_NTPase"/>
</dbReference>
<dbReference type="Gene3D" id="3.40.50.300">
    <property type="entry name" value="P-loop containing nucleotide triphosphate hydrolases"/>
    <property type="match status" value="1"/>
</dbReference>
<keyword evidence="1" id="KW-0547">Nucleotide-binding</keyword>
<dbReference type="PANTHER" id="PTHR35372">
    <property type="entry name" value="ATP BINDING PROTEIN-RELATED"/>
    <property type="match status" value="1"/>
</dbReference>
<dbReference type="InterPro" id="IPR051620">
    <property type="entry name" value="ORF904-like_C"/>
</dbReference>
<sequence length="774" mass="84519">MTSAPQSSSDPTVDPAAIATYAEMVFGYLGGLVPIRLFAETGTPTQQPMVRFCSPEQLAAKLQALAPWAASHSRGLYVVPGTVANSRSARAEDIVETGVLLVDIDQGDIDAIRAHLARYLPLPSLEVASGGRTNDGQDKCHLYWRLTEAATGDDLDRVRALRERVAARIGADPSFDSLHQPIRVPGSIHGKFGRQSPVRIRAQTHHEYELDDLIAAAEALPPMIATSGGAVPQLKRRTGPNAGDLMLTQTRAGGVDAVTRFDALSKVIGHWLAMVRQGRCTLEVAWTHVVNYNVACIVPPWGDDRLRYEFDGLLRRDIANHGTMPLPDSDTDMAEVEAPEFSDDALAGRFAAEMADVWRYVGAWGFWLAWTGSRWQRDEVARVREDMRRICRVAAASARTPSEARRIASDKTIAAALRIAAADPRLATSIPDWDSAPMLLNTPSGIIDLETGETLPHAPDRLITQITSTAPGGTCSRWLAFLEEITAGDADLQAYLKRLAGYCLTGSTREQVFFFLYGSGANGKSVFVQALTSALGEYAATATLSTFMASKTDRHLTELAGLRGARLVSVPETEAGQAWAEARIKMVTGGEKIRANFMHKDHFEFTPQFKLLVIGNHRPTLTSAGEAMRRRLHLVPFTVTIPARERDPHLMEKLLTERSGILAWALEGCAEWLRLGLQPPAALLAAAEDYFEDEDAVGQWIEDACVTGSEAQETSRALYASWSSWAEGSGQPRGSQKALGEALRERGFRPAKVDRSRGWLGIALRPVLARRDEA</sequence>
<keyword evidence="2" id="KW-0378">Hydrolase</keyword>
<dbReference type="Proteomes" id="UP001595445">
    <property type="component" value="Unassembled WGS sequence"/>
</dbReference>
<evidence type="ECO:0000313" key="6">
    <source>
        <dbReference type="Proteomes" id="UP001595445"/>
    </source>
</evidence>
<dbReference type="PROSITE" id="PS51206">
    <property type="entry name" value="SF3_HELICASE_1"/>
    <property type="match status" value="1"/>
</dbReference>
<accession>A0ABV7DT29</accession>
<keyword evidence="3" id="KW-0067">ATP-binding</keyword>
<dbReference type="SMART" id="SM00885">
    <property type="entry name" value="D5_N"/>
    <property type="match status" value="1"/>
</dbReference>
<dbReference type="PANTHER" id="PTHR35372:SF2">
    <property type="entry name" value="SF3 HELICASE DOMAIN-CONTAINING PROTEIN"/>
    <property type="match status" value="1"/>
</dbReference>
<feature type="domain" description="SF3 helicase" evidence="4">
    <location>
        <begin position="491"/>
        <end position="650"/>
    </location>
</feature>
<keyword evidence="6" id="KW-1185">Reference proteome</keyword>
<evidence type="ECO:0000256" key="1">
    <source>
        <dbReference type="ARBA" id="ARBA00022741"/>
    </source>
</evidence>
<dbReference type="InterPro" id="IPR045455">
    <property type="entry name" value="NrS-1_pol-like_helicase"/>
</dbReference>
<proteinExistence type="predicted"/>
<dbReference type="EMBL" id="JBHRSM010000016">
    <property type="protein sequence ID" value="MFC3086257.1"/>
    <property type="molecule type" value="Genomic_DNA"/>
</dbReference>
<comment type="caution">
    <text evidence="5">The sequence shown here is derived from an EMBL/GenBank/DDBJ whole genome shotgun (WGS) entry which is preliminary data.</text>
</comment>
<dbReference type="NCBIfam" id="TIGR01613">
    <property type="entry name" value="primase_Cterm"/>
    <property type="match status" value="1"/>
</dbReference>
<name>A0ABV7DT29_9RHOB</name>
<evidence type="ECO:0000259" key="4">
    <source>
        <dbReference type="PROSITE" id="PS51206"/>
    </source>
</evidence>
<dbReference type="Pfam" id="PF19263">
    <property type="entry name" value="DUF5906"/>
    <property type="match status" value="1"/>
</dbReference>
<dbReference type="Pfam" id="PF08706">
    <property type="entry name" value="D5_N"/>
    <property type="match status" value="1"/>
</dbReference>
<evidence type="ECO:0000313" key="5">
    <source>
        <dbReference type="EMBL" id="MFC3086257.1"/>
    </source>
</evidence>
<gene>
    <name evidence="5" type="ORF">ACFOD6_09385</name>
</gene>
<reference evidence="6" key="1">
    <citation type="journal article" date="2019" name="Int. J. Syst. Evol. Microbiol.">
        <title>The Global Catalogue of Microorganisms (GCM) 10K type strain sequencing project: providing services to taxonomists for standard genome sequencing and annotation.</title>
        <authorList>
            <consortium name="The Broad Institute Genomics Platform"/>
            <consortium name="The Broad Institute Genome Sequencing Center for Infectious Disease"/>
            <person name="Wu L."/>
            <person name="Ma J."/>
        </authorList>
    </citation>
    <scope>NUCLEOTIDE SEQUENCE [LARGE SCALE GENOMIC DNA]</scope>
    <source>
        <strain evidence="6">KCTC 62102</strain>
    </source>
</reference>
<dbReference type="RefSeq" id="WP_197646821.1">
    <property type="nucleotide sequence ID" value="NZ_JAEACP010000020.1"/>
</dbReference>